<dbReference type="Gene3D" id="3.30.420.240">
    <property type="match status" value="1"/>
</dbReference>
<dbReference type="Pfam" id="PF17289">
    <property type="entry name" value="Terminase_6C"/>
    <property type="match status" value="1"/>
</dbReference>
<sequence length="554" mass="59057">MGLKDGVSALALTQGAVTLGRDLVELRDALQGALGQAEAVCDEVKQLSGRMAGRAAGREAGRGIDAGGKLRHWAGSGGGGGREGCDPQLNPLCPAGHLSLNGGDQGGGASVARHRAVFQEGSGELVEGNAPVGIEGMKGALAGLDPLVVRRLTRSWALLRHPAQAAPAGDWRNWLIMGGRGSGKTRAGAEWVHELASRGETSALRIALVAETLGDAREVMVDGLSGILRIARFRRPELEISRRRLVWPNGAVAQLFSSEDPESLRGPQFHYAWCDEIAKWKHAEETFDMLQFALRLGDDPRQVITTTPRPVPILRRLLADPGTRLSRLSTFSNAGNLAPGFIDALKARYGGTRLGRQELDGELIEDREDALWRRDRLEELTLKVTEPLSRIVVAVDPPAGSGASSCCGIVVAGLDSKGRGVVLADCSVESATPAAWASAVVRAFRRFEADRVVAEINQGGEMVAALLKSVDAALPLKLVRATRGKFLRAEPVAALYEQGRVLHAARFQALEDQMCDFGPDGLSSGRSPDRLDALVWALTALLLEGVGEPRIRGL</sequence>
<proteinExistence type="predicted"/>
<dbReference type="EMBL" id="JAUSWH010000001">
    <property type="protein sequence ID" value="MDQ0454294.1"/>
    <property type="molecule type" value="Genomic_DNA"/>
</dbReference>
<accession>A0ABU0I7T8</accession>
<comment type="caution">
    <text evidence="3">The sequence shown here is derived from an EMBL/GenBank/DDBJ whole genome shotgun (WGS) entry which is preliminary data.</text>
</comment>
<evidence type="ECO:0000259" key="2">
    <source>
        <dbReference type="Pfam" id="PF17289"/>
    </source>
</evidence>
<evidence type="ECO:0000313" key="4">
    <source>
        <dbReference type="Proteomes" id="UP001235269"/>
    </source>
</evidence>
<dbReference type="InterPro" id="IPR027417">
    <property type="entry name" value="P-loop_NTPase"/>
</dbReference>
<dbReference type="InterPro" id="IPR035421">
    <property type="entry name" value="Terminase_6C"/>
</dbReference>
<protein>
    <submittedName>
        <fullName evidence="3">Phage terminase large subunit-like protein</fullName>
    </submittedName>
</protein>
<evidence type="ECO:0000256" key="1">
    <source>
        <dbReference type="ARBA" id="ARBA00022612"/>
    </source>
</evidence>
<keyword evidence="4" id="KW-1185">Reference proteome</keyword>
<gene>
    <name evidence="3" type="ORF">QO005_000609</name>
</gene>
<feature type="domain" description="Terminase large subunit gp17-like C-terminal" evidence="2">
    <location>
        <begin position="394"/>
        <end position="539"/>
    </location>
</feature>
<dbReference type="Gene3D" id="3.40.50.300">
    <property type="entry name" value="P-loop containing nucleotide triphosphate hydrolases"/>
    <property type="match status" value="1"/>
</dbReference>
<reference evidence="3 4" key="1">
    <citation type="submission" date="2023-07" db="EMBL/GenBank/DDBJ databases">
        <title>Genomic Encyclopedia of Type Strains, Phase IV (KMG-IV): sequencing the most valuable type-strain genomes for metagenomic binning, comparative biology and taxonomic classification.</title>
        <authorList>
            <person name="Goeker M."/>
        </authorList>
    </citation>
    <scope>NUCLEOTIDE SEQUENCE [LARGE SCALE GENOMIC DNA]</scope>
    <source>
        <strain evidence="3 4">DSM 100301</strain>
    </source>
</reference>
<evidence type="ECO:0000313" key="3">
    <source>
        <dbReference type="EMBL" id="MDQ0454294.1"/>
    </source>
</evidence>
<organism evidence="3 4">
    <name type="scientific">Rhizobium paknamense</name>
    <dbReference type="NCBI Taxonomy" id="1206817"/>
    <lineage>
        <taxon>Bacteria</taxon>
        <taxon>Pseudomonadati</taxon>
        <taxon>Pseudomonadota</taxon>
        <taxon>Alphaproteobacteria</taxon>
        <taxon>Hyphomicrobiales</taxon>
        <taxon>Rhizobiaceae</taxon>
        <taxon>Rhizobium/Agrobacterium group</taxon>
        <taxon>Rhizobium</taxon>
    </lineage>
</organism>
<dbReference type="Pfam" id="PF03237">
    <property type="entry name" value="Terminase_6N"/>
    <property type="match status" value="1"/>
</dbReference>
<name>A0ABU0I7T8_9HYPH</name>
<keyword evidence="1" id="KW-1188">Viral release from host cell</keyword>
<dbReference type="Proteomes" id="UP001235269">
    <property type="component" value="Unassembled WGS sequence"/>
</dbReference>